<organism evidence="1 2">
    <name type="scientific">Candidatus Yanofskybacteria bacterium RIFCSPHIGHO2_02_FULL_39_10</name>
    <dbReference type="NCBI Taxonomy" id="1802674"/>
    <lineage>
        <taxon>Bacteria</taxon>
        <taxon>Candidatus Yanofskyibacteriota</taxon>
    </lineage>
</organism>
<accession>A0A1F8F487</accession>
<evidence type="ECO:0000313" key="1">
    <source>
        <dbReference type="EMBL" id="OGN07965.1"/>
    </source>
</evidence>
<proteinExistence type="predicted"/>
<dbReference type="Proteomes" id="UP000178908">
    <property type="component" value="Unassembled WGS sequence"/>
</dbReference>
<evidence type="ECO:0000313" key="2">
    <source>
        <dbReference type="Proteomes" id="UP000178908"/>
    </source>
</evidence>
<dbReference type="EMBL" id="MGJO01000059">
    <property type="protein sequence ID" value="OGN07965.1"/>
    <property type="molecule type" value="Genomic_DNA"/>
</dbReference>
<comment type="caution">
    <text evidence="1">The sequence shown here is derived from an EMBL/GenBank/DDBJ whole genome shotgun (WGS) entry which is preliminary data.</text>
</comment>
<gene>
    <name evidence="1" type="ORF">A3C61_00865</name>
</gene>
<protein>
    <submittedName>
        <fullName evidence="1">Uncharacterized protein</fullName>
    </submittedName>
</protein>
<name>A0A1F8F487_9BACT</name>
<sequence length="64" mass="7347">MFSVQAIAFDIKHKKLIGEKAIEDINKGVMRINNLRTYEWTAAKYGDKISLKAVSKKLKLRPLN</sequence>
<dbReference type="AlphaFoldDB" id="A0A1F8F487"/>
<reference evidence="1 2" key="1">
    <citation type="journal article" date="2016" name="Nat. Commun.">
        <title>Thousands of microbial genomes shed light on interconnected biogeochemical processes in an aquifer system.</title>
        <authorList>
            <person name="Anantharaman K."/>
            <person name="Brown C.T."/>
            <person name="Hug L.A."/>
            <person name="Sharon I."/>
            <person name="Castelle C.J."/>
            <person name="Probst A.J."/>
            <person name="Thomas B.C."/>
            <person name="Singh A."/>
            <person name="Wilkins M.J."/>
            <person name="Karaoz U."/>
            <person name="Brodie E.L."/>
            <person name="Williams K.H."/>
            <person name="Hubbard S.S."/>
            <person name="Banfield J.F."/>
        </authorList>
    </citation>
    <scope>NUCLEOTIDE SEQUENCE [LARGE SCALE GENOMIC DNA]</scope>
</reference>